<proteinExistence type="predicted"/>
<accession>A0ABU4WTN5</accession>
<comment type="caution">
    <text evidence="1">The sequence shown here is derived from an EMBL/GenBank/DDBJ whole genome shotgun (WGS) entry which is preliminary data.</text>
</comment>
<dbReference type="RefSeq" id="WP_320212186.1">
    <property type="nucleotide sequence ID" value="NZ_JAVIIS010000002.1"/>
</dbReference>
<dbReference type="EMBL" id="JAVIIS010000002">
    <property type="protein sequence ID" value="MDX8438350.1"/>
    <property type="molecule type" value="Genomic_DNA"/>
</dbReference>
<evidence type="ECO:0000313" key="2">
    <source>
        <dbReference type="Proteomes" id="UP001272097"/>
    </source>
</evidence>
<organism evidence="1 2">
    <name type="scientific">Mesorhizobium australafricanum</name>
    <dbReference type="NCBI Taxonomy" id="3072311"/>
    <lineage>
        <taxon>Bacteria</taxon>
        <taxon>Pseudomonadati</taxon>
        <taxon>Pseudomonadota</taxon>
        <taxon>Alphaproteobacteria</taxon>
        <taxon>Hyphomicrobiales</taxon>
        <taxon>Phyllobacteriaceae</taxon>
        <taxon>Mesorhizobium</taxon>
    </lineage>
</organism>
<keyword evidence="2" id="KW-1185">Reference proteome</keyword>
<reference evidence="1 2" key="1">
    <citation type="submission" date="2023-08" db="EMBL/GenBank/DDBJ databases">
        <title>Implementing the SeqCode for naming new Mesorhizobium species isolated from Vachellia karroo root nodules.</title>
        <authorList>
            <person name="Van Lill M."/>
        </authorList>
    </citation>
    <scope>NUCLEOTIDE SEQUENCE [LARGE SCALE GENOMIC DNA]</scope>
    <source>
        <strain evidence="1 2">VK3E</strain>
    </source>
</reference>
<dbReference type="Proteomes" id="UP001272097">
    <property type="component" value="Unassembled WGS sequence"/>
</dbReference>
<sequence>MTALALAPKAFKLPRFESWRLLKPLRMFDGQFYPYQPIQFMDGLLNPPIGAGQGITVDYIGQFANTTNSWSTMNWGSFTFPNDCLAILAYCGLGTGTSAVSGTTLGGSAMTAHQASPSGNAIKYGLFSLAVTAGTYAAATTLSGSNGSSSSQAIGAFALRFAASNPPTGTGGNRAAANTSLSITHNQAAGGVSVYGALGIFDAVLSTAQVIDYDVTDGNGRNFIFAHSIGLAAQTPHTETQTQSSGNAALVGGAWL</sequence>
<protein>
    <submittedName>
        <fullName evidence="1">Uncharacterized protein</fullName>
    </submittedName>
</protein>
<name>A0ABU4WTN5_9HYPH</name>
<gene>
    <name evidence="1" type="ORF">RFM51_02010</name>
</gene>
<evidence type="ECO:0000313" key="1">
    <source>
        <dbReference type="EMBL" id="MDX8438350.1"/>
    </source>
</evidence>